<comment type="caution">
    <text evidence="3">The sequence shown here is derived from an EMBL/GenBank/DDBJ whole genome shotgun (WGS) entry which is preliminary data.</text>
</comment>
<dbReference type="Proteomes" id="UP000239001">
    <property type="component" value="Unassembled WGS sequence"/>
</dbReference>
<keyword evidence="1" id="KW-0812">Transmembrane</keyword>
<dbReference type="RefSeq" id="WP_106455048.1">
    <property type="nucleotide sequence ID" value="NZ_PXOH01000001.1"/>
</dbReference>
<dbReference type="EMBL" id="PXOH01000001">
    <property type="protein sequence ID" value="PSF39426.1"/>
    <property type="molecule type" value="Genomic_DNA"/>
</dbReference>
<gene>
    <name evidence="3" type="ORF">C7H19_01155</name>
</gene>
<sequence>MTTASAQQLPNFSMVLETENLETADLEGIFRSLASLEQQKISPLQANEVWLIESGDLPPDLLKQLLNKFPWIQTYTAPSEITYYEAKMLGAKLATGEIIVYFDSDCIYQANWLKNILTPFVQNPDIQIVAGETTTRGEGFYGTAMTLIYIFPPFSSQTEITQTPQYFLNNVAFRRELLLNNPIPIDIELYRGNCVIHAQSLRSLGYSIWKQPQAKATHAPPESLSHFFWRFLLIGYDYYWQKQVLSQDKFQKTIDDTVFGSSGKLEAFSQRIKAILSKKSHILNLPLAIPIMLTALMLIFVGYLITLVNPNYLLHFYNQTQKNDS</sequence>
<accession>A0A2T1M3N9</accession>
<keyword evidence="1" id="KW-1133">Transmembrane helix</keyword>
<reference evidence="3 4" key="2">
    <citation type="submission" date="2018-03" db="EMBL/GenBank/DDBJ databases">
        <authorList>
            <person name="Keele B.F."/>
        </authorList>
    </citation>
    <scope>NUCLEOTIDE SEQUENCE [LARGE SCALE GENOMIC DNA]</scope>
    <source>
        <strain evidence="3 4">CCALA 016</strain>
    </source>
</reference>
<dbReference type="GO" id="GO:0016740">
    <property type="term" value="F:transferase activity"/>
    <property type="evidence" value="ECO:0007669"/>
    <property type="project" value="UniProtKB-KW"/>
</dbReference>
<organism evidence="3 4">
    <name type="scientific">Aphanothece hegewaldii CCALA 016</name>
    <dbReference type="NCBI Taxonomy" id="2107694"/>
    <lineage>
        <taxon>Bacteria</taxon>
        <taxon>Bacillati</taxon>
        <taxon>Cyanobacteriota</taxon>
        <taxon>Cyanophyceae</taxon>
        <taxon>Oscillatoriophycideae</taxon>
        <taxon>Chroococcales</taxon>
        <taxon>Aphanothecaceae</taxon>
        <taxon>Aphanothece</taxon>
    </lineage>
</organism>
<dbReference type="InterPro" id="IPR001173">
    <property type="entry name" value="Glyco_trans_2-like"/>
</dbReference>
<reference evidence="3 4" key="1">
    <citation type="submission" date="2018-03" db="EMBL/GenBank/DDBJ databases">
        <title>The ancient ancestry and fast evolution of plastids.</title>
        <authorList>
            <person name="Moore K.R."/>
            <person name="Magnabosco C."/>
            <person name="Momper L."/>
            <person name="Gold D.A."/>
            <person name="Bosak T."/>
            <person name="Fournier G.P."/>
        </authorList>
    </citation>
    <scope>NUCLEOTIDE SEQUENCE [LARGE SCALE GENOMIC DNA]</scope>
    <source>
        <strain evidence="3 4">CCALA 016</strain>
    </source>
</reference>
<feature type="domain" description="Glycosyltransferase 2-like" evidence="2">
    <location>
        <begin position="31"/>
        <end position="174"/>
    </location>
</feature>
<feature type="transmembrane region" description="Helical" evidence="1">
    <location>
        <begin position="282"/>
        <end position="305"/>
    </location>
</feature>
<dbReference type="Gene3D" id="3.90.550.10">
    <property type="entry name" value="Spore Coat Polysaccharide Biosynthesis Protein SpsA, Chain A"/>
    <property type="match status" value="1"/>
</dbReference>
<dbReference type="AlphaFoldDB" id="A0A2T1M3N9"/>
<keyword evidence="1" id="KW-0472">Membrane</keyword>
<keyword evidence="3" id="KW-0808">Transferase</keyword>
<dbReference type="SUPFAM" id="SSF53448">
    <property type="entry name" value="Nucleotide-diphospho-sugar transferases"/>
    <property type="match status" value="1"/>
</dbReference>
<dbReference type="InterPro" id="IPR029044">
    <property type="entry name" value="Nucleotide-diphossugar_trans"/>
</dbReference>
<proteinExistence type="predicted"/>
<evidence type="ECO:0000313" key="3">
    <source>
        <dbReference type="EMBL" id="PSF39426.1"/>
    </source>
</evidence>
<dbReference type="OrthoDB" id="153025at2"/>
<evidence type="ECO:0000256" key="1">
    <source>
        <dbReference type="SAM" id="Phobius"/>
    </source>
</evidence>
<dbReference type="Pfam" id="PF00535">
    <property type="entry name" value="Glycos_transf_2"/>
    <property type="match status" value="1"/>
</dbReference>
<evidence type="ECO:0000313" key="4">
    <source>
        <dbReference type="Proteomes" id="UP000239001"/>
    </source>
</evidence>
<evidence type="ECO:0000259" key="2">
    <source>
        <dbReference type="Pfam" id="PF00535"/>
    </source>
</evidence>
<name>A0A2T1M3N9_9CHRO</name>
<keyword evidence="4" id="KW-1185">Reference proteome</keyword>
<protein>
    <submittedName>
        <fullName evidence="3">Glycosyl transferase family 2</fullName>
    </submittedName>
</protein>
<dbReference type="CDD" id="cd00761">
    <property type="entry name" value="Glyco_tranf_GTA_type"/>
    <property type="match status" value="1"/>
</dbReference>